<keyword evidence="1 4" id="KW-0732">Signal</keyword>
<dbReference type="CDD" id="cd02851">
    <property type="entry name" value="E_set_GO_C"/>
    <property type="match status" value="1"/>
</dbReference>
<dbReference type="InterPro" id="IPR014756">
    <property type="entry name" value="Ig_E-set"/>
</dbReference>
<dbReference type="Pfam" id="PF13385">
    <property type="entry name" value="Laminin_G_3"/>
    <property type="match status" value="2"/>
</dbReference>
<feature type="region of interest" description="Disordered" evidence="3">
    <location>
        <begin position="982"/>
        <end position="1003"/>
    </location>
</feature>
<feature type="compositionally biased region" description="Low complexity" evidence="3">
    <location>
        <begin position="982"/>
        <end position="991"/>
    </location>
</feature>
<evidence type="ECO:0000313" key="6">
    <source>
        <dbReference type="EMBL" id="MFD1367265.1"/>
    </source>
</evidence>
<dbReference type="InterPro" id="IPR006558">
    <property type="entry name" value="LamG-like"/>
</dbReference>
<dbReference type="InterPro" id="IPR013320">
    <property type="entry name" value="ConA-like_dom_sf"/>
</dbReference>
<dbReference type="InterPro" id="IPR013783">
    <property type="entry name" value="Ig-like_fold"/>
</dbReference>
<dbReference type="SUPFAM" id="SSF49899">
    <property type="entry name" value="Concanavalin A-like lectins/glucanases"/>
    <property type="match status" value="2"/>
</dbReference>
<sequence length="1413" mass="147196">MKVPRRSFRSLFATLTALLLVAGSVSPVQAAAAVDDGRLNVLLFYKPNFHASNVQARQAVRDLATQLGTQYNQPVEIQETDDPAVFNAANLAARDAVVFAQTGGVLFNAAQRSALEAYIRGGGGFMGLHYTGWSVGESEHDVNPFYARLVGAVSEGHPEDPGVRPGTVNVRDNGHPLTQGVPTTISRSDEWYDWVVNPAPNVRTLIAADEASYGGGRQGTLHPVTWCQKIDSGRSWYTSMGHEGTAYAESYMRAQMKNGLAYAAGLLAADCSPPVKDQAGAWSGVTPWPLVPINMSLTSDGKVQSFGSVGGWGTDTTPYDWTGNSSVTQGGQMEVDIWDPATPRNLTNLRAGILPNTTYTDLFCAMQVQNPHDHSTMTIGGDDGLGGNSPNDAAIGVTGYTTNNGLQNKAPMNYPRWYPTGTTMPNGDIVVQGGSLRGGPGGPGVLTPEIYTPQSGSGWKTLDGARSPAAYGDGGADHAGADENRWWYPRAFVAPGSGTLFNITGTQMYELNPAGNNGTGQITLRGTLPGGIANQGANGNPVGATSTATMYRPGKILQVGGGWWANGGGPDGARAGFTVDITGGTATPVVTATKPMKYQRHWATSTVLPDGDVLVTGGGRENNGNGGYVTNAEIWDPDTGNWSEVAVPYEHARLYHSAALLLPDGRVMMGGGGTPGPRSYTDVEYYSPSYLFNGDQLAPRPVINTAPAKIGYNGGFAITATGTVSRVTLVRNGSVTHGFNNDQNFQDLTFTQSGGTVTVNAPADGTYAPPGSYMLFVWDASGTPSVAKIVKIDPAVKMTQLNPRVVDQFEYPRVPAEWRTANPPATVDVAAGNARMSPWTVGSQVQLVRGTVAGQGGLGLTGYQLSLGAAGNIQRTLGSLTPGTTYRVSLRYARDSRAGGTAAATGTLSVANLTATLTAGSTSPSTANYSTYSGTFTAASSTATLSLRGTAVGLMIDDLVVVGDDAPPPPPTSLTRYEFEEGTGTSAADTGTAGGPGAATLTGTTGWSTGGVVGKAINLPGGSTANAVDLPDNLLQNATNFSTGLWVRPDTKANWTGLINIGDGLGSAGSYFQIQMQTQASGSTGLAATFKAKTGPEERVYATPARDVAAGQWNHVAFTRQGSVGTLYLNGEAIATRNDLTIGMAQIGTTADNWLGRNGYPDAAFDGLMDDVRLYTFALSGADVAALYNEGVAVRYLFDENSGTSAANSGAKASIGAATLQGTTSWAAGRSGSAVSLPGGAADSGNQVRLPDNLEAGLDEQFTVSFWARPDALPNWVPLLQIGSSTDTFFLLQSATNGGTTGFGATFKAPGVAAQERLLLGAGRDLPLNAWTHVVFTMNGSTGKIYFNGVQQAVRTDFPINIGDVGVGGNTTANLLGGTSWGDPRFDGLIDDFRLYGTELSAEQVSQLHAGRR</sequence>
<feature type="domain" description="LamG-like jellyroll fold" evidence="5">
    <location>
        <begin position="1260"/>
        <end position="1403"/>
    </location>
</feature>
<dbReference type="InterPro" id="IPR015202">
    <property type="entry name" value="GO-like_E_set"/>
</dbReference>
<dbReference type="InterPro" id="IPR037293">
    <property type="entry name" value="Gal_Oxidase_central_sf"/>
</dbReference>
<dbReference type="PANTHER" id="PTHR32208">
    <property type="entry name" value="SECRETED PROTEIN-RELATED"/>
    <property type="match status" value="1"/>
</dbReference>
<dbReference type="PROSITE" id="PS51318">
    <property type="entry name" value="TAT"/>
    <property type="match status" value="1"/>
</dbReference>
<dbReference type="SUPFAM" id="SSF81296">
    <property type="entry name" value="E set domains"/>
    <property type="match status" value="1"/>
</dbReference>
<evidence type="ECO:0000256" key="3">
    <source>
        <dbReference type="SAM" id="MobiDB-lite"/>
    </source>
</evidence>
<dbReference type="Pfam" id="PF09118">
    <property type="entry name" value="GO-like_E_set"/>
    <property type="match status" value="1"/>
</dbReference>
<accession>A0ABW4AAF6</accession>
<protein>
    <submittedName>
        <fullName evidence="6">LamG-like jellyroll fold domain-containing protein</fullName>
    </submittedName>
</protein>
<evidence type="ECO:0000256" key="4">
    <source>
        <dbReference type="SAM" id="SignalP"/>
    </source>
</evidence>
<dbReference type="Gene3D" id="2.60.120.200">
    <property type="match status" value="2"/>
</dbReference>
<dbReference type="InterPro" id="IPR029010">
    <property type="entry name" value="ThuA-like"/>
</dbReference>
<reference evidence="7" key="1">
    <citation type="journal article" date="2019" name="Int. J. Syst. Evol. Microbiol.">
        <title>The Global Catalogue of Microorganisms (GCM) 10K type strain sequencing project: providing services to taxonomists for standard genome sequencing and annotation.</title>
        <authorList>
            <consortium name="The Broad Institute Genomics Platform"/>
            <consortium name="The Broad Institute Genome Sequencing Center for Infectious Disease"/>
            <person name="Wu L."/>
            <person name="Ma J."/>
        </authorList>
    </citation>
    <scope>NUCLEOTIDE SEQUENCE [LARGE SCALE GENOMIC DNA]</scope>
    <source>
        <strain evidence="7">CCM 7526</strain>
    </source>
</reference>
<dbReference type="InterPro" id="IPR006311">
    <property type="entry name" value="TAT_signal"/>
</dbReference>
<dbReference type="Proteomes" id="UP001597183">
    <property type="component" value="Unassembled WGS sequence"/>
</dbReference>
<evidence type="ECO:0000313" key="7">
    <source>
        <dbReference type="Proteomes" id="UP001597183"/>
    </source>
</evidence>
<dbReference type="Gene3D" id="3.40.50.880">
    <property type="match status" value="1"/>
</dbReference>
<evidence type="ECO:0000256" key="1">
    <source>
        <dbReference type="ARBA" id="ARBA00022729"/>
    </source>
</evidence>
<keyword evidence="7" id="KW-1185">Reference proteome</keyword>
<evidence type="ECO:0000259" key="5">
    <source>
        <dbReference type="SMART" id="SM00560"/>
    </source>
</evidence>
<dbReference type="SMART" id="SM00560">
    <property type="entry name" value="LamGL"/>
    <property type="match status" value="2"/>
</dbReference>
<dbReference type="RefSeq" id="WP_317795939.1">
    <property type="nucleotide sequence ID" value="NZ_AP028461.1"/>
</dbReference>
<feature type="domain" description="LamG-like jellyroll fold" evidence="5">
    <location>
        <begin position="1039"/>
        <end position="1182"/>
    </location>
</feature>
<dbReference type="SUPFAM" id="SSF52317">
    <property type="entry name" value="Class I glutamine amidotransferase-like"/>
    <property type="match status" value="1"/>
</dbReference>
<keyword evidence="2" id="KW-1015">Disulfide bond</keyword>
<dbReference type="InterPro" id="IPR006946">
    <property type="entry name" value="DGR2-like_dom"/>
</dbReference>
<evidence type="ECO:0000256" key="2">
    <source>
        <dbReference type="ARBA" id="ARBA00023157"/>
    </source>
</evidence>
<dbReference type="Pfam" id="PF04862">
    <property type="entry name" value="DUF642"/>
    <property type="match status" value="1"/>
</dbReference>
<comment type="caution">
    <text evidence="6">The sequence shown here is derived from an EMBL/GenBank/DDBJ whole genome shotgun (WGS) entry which is preliminary data.</text>
</comment>
<dbReference type="Gene3D" id="2.60.40.10">
    <property type="entry name" value="Immunoglobulins"/>
    <property type="match status" value="1"/>
</dbReference>
<dbReference type="SUPFAM" id="SSF50965">
    <property type="entry name" value="Galactose oxidase, central domain"/>
    <property type="match status" value="1"/>
</dbReference>
<name>A0ABW4AAF6_9ACTN</name>
<dbReference type="Gene3D" id="2.130.10.80">
    <property type="entry name" value="Galactose oxidase/kelch, beta-propeller"/>
    <property type="match status" value="1"/>
</dbReference>
<dbReference type="Pfam" id="PF06283">
    <property type="entry name" value="ThuA"/>
    <property type="match status" value="1"/>
</dbReference>
<dbReference type="EMBL" id="JBHTMK010000023">
    <property type="protein sequence ID" value="MFD1367265.1"/>
    <property type="molecule type" value="Genomic_DNA"/>
</dbReference>
<dbReference type="InterPro" id="IPR029062">
    <property type="entry name" value="Class_I_gatase-like"/>
</dbReference>
<feature type="signal peptide" evidence="4">
    <location>
        <begin position="1"/>
        <end position="30"/>
    </location>
</feature>
<feature type="chain" id="PRO_5045379325" evidence="4">
    <location>
        <begin position="31"/>
        <end position="1413"/>
    </location>
</feature>
<proteinExistence type="predicted"/>
<gene>
    <name evidence="6" type="ORF">ACFQ5G_18065</name>
</gene>
<organism evidence="6 7">
    <name type="scientific">Actinoplanes sichuanensis</name>
    <dbReference type="NCBI Taxonomy" id="512349"/>
    <lineage>
        <taxon>Bacteria</taxon>
        <taxon>Bacillati</taxon>
        <taxon>Actinomycetota</taxon>
        <taxon>Actinomycetes</taxon>
        <taxon>Micromonosporales</taxon>
        <taxon>Micromonosporaceae</taxon>
        <taxon>Actinoplanes</taxon>
    </lineage>
</organism>
<dbReference type="InterPro" id="IPR011043">
    <property type="entry name" value="Gal_Oxase/kelch_b-propeller"/>
</dbReference>
<dbReference type="PANTHER" id="PTHR32208:SF21">
    <property type="entry name" value="LOW QUALITY PROTEIN: ALDEHYDE OXIDASE GLOX-LIKE"/>
    <property type="match status" value="1"/>
</dbReference>
<dbReference type="Gene3D" id="2.60.120.260">
    <property type="entry name" value="Galactose-binding domain-like"/>
    <property type="match status" value="1"/>
</dbReference>